<dbReference type="SUPFAM" id="SSF81606">
    <property type="entry name" value="PP2C-like"/>
    <property type="match status" value="1"/>
</dbReference>
<reference evidence="3" key="1">
    <citation type="submission" date="2019-11" db="EMBL/GenBank/DDBJ databases">
        <authorList>
            <person name="Feng L."/>
        </authorList>
    </citation>
    <scope>NUCLEOTIDE SEQUENCE</scope>
    <source>
        <strain evidence="3">IbartlettiiLFYP30</strain>
    </source>
</reference>
<feature type="domain" description="PPM-type phosphatase" evidence="2">
    <location>
        <begin position="10"/>
        <end position="230"/>
    </location>
</feature>
<sequence length="417" mass="48097">MLSGISAITIGQSHIDNKTECQDSAILDFNDKYVMGAVADGHGSKKHFRSAKGSQFAVEAAKYSIYEYMNDNYEKFVDAYNKDKKYLIDRIIKMLITKWHEKIQEDINNEPITQEEIDKYLDGNFNEDKIASIYGTTLLVGVMGEGCNFGFLIGDGSFVVIDKHGKAYIPIEDENSKANYTTSLSSSDSFNGFVTHFFDEMPFSIMVSTDGLVKSFADDNDFLDYNQAIAMELDGLDTVDKRIEMEERLGRLFEQRSRDGSEDDISISIIFNSDAYESVKQGLETRRKLNKIDEQIGLSKKKIVTLDFKQKQIENERNVNIENWKKVALEKSKLKQYSEKLIERRNALEEELKKIEREQDELSKKKIELDSSIKQYEEIEKIKSDEQDKNLADKQKEEENIQIKEAEKRRLQDILNN</sequence>
<dbReference type="RefSeq" id="WP_288768054.1">
    <property type="nucleotide sequence ID" value="NZ_CACRUE010000026.1"/>
</dbReference>
<keyword evidence="1" id="KW-0175">Coiled coil</keyword>
<protein>
    <recommendedName>
        <fullName evidence="2">PPM-type phosphatase domain-containing protein</fullName>
    </recommendedName>
</protein>
<dbReference type="Pfam" id="PF13672">
    <property type="entry name" value="PP2C_2"/>
    <property type="match status" value="1"/>
</dbReference>
<dbReference type="Gene3D" id="3.60.40.10">
    <property type="entry name" value="PPM-type phosphatase domain"/>
    <property type="match status" value="1"/>
</dbReference>
<proteinExistence type="predicted"/>
<name>A0A6N3BTN8_9FIRM</name>
<gene>
    <name evidence="3" type="ORF">IBLFYP30_01687</name>
</gene>
<dbReference type="InterPro" id="IPR001932">
    <property type="entry name" value="PPM-type_phosphatase-like_dom"/>
</dbReference>
<accession>A0A6N3BTN8</accession>
<dbReference type="InterPro" id="IPR036457">
    <property type="entry name" value="PPM-type-like_dom_sf"/>
</dbReference>
<organism evidence="3">
    <name type="scientific">Intestinibacter bartlettii</name>
    <dbReference type="NCBI Taxonomy" id="261299"/>
    <lineage>
        <taxon>Bacteria</taxon>
        <taxon>Bacillati</taxon>
        <taxon>Bacillota</taxon>
        <taxon>Clostridia</taxon>
        <taxon>Peptostreptococcales</taxon>
        <taxon>Peptostreptococcaceae</taxon>
        <taxon>Intestinibacter</taxon>
    </lineage>
</organism>
<evidence type="ECO:0000256" key="1">
    <source>
        <dbReference type="SAM" id="Coils"/>
    </source>
</evidence>
<dbReference type="EMBL" id="CACRUE010000026">
    <property type="protein sequence ID" value="VYU08090.1"/>
    <property type="molecule type" value="Genomic_DNA"/>
</dbReference>
<evidence type="ECO:0000259" key="2">
    <source>
        <dbReference type="Pfam" id="PF13672"/>
    </source>
</evidence>
<feature type="coiled-coil region" evidence="1">
    <location>
        <begin position="331"/>
        <end position="414"/>
    </location>
</feature>
<dbReference type="AlphaFoldDB" id="A0A6N3BTN8"/>
<evidence type="ECO:0000313" key="3">
    <source>
        <dbReference type="EMBL" id="VYU08090.1"/>
    </source>
</evidence>